<dbReference type="GO" id="GO:0005615">
    <property type="term" value="C:extracellular space"/>
    <property type="evidence" value="ECO:0007669"/>
    <property type="project" value="TreeGrafter"/>
</dbReference>
<dbReference type="Proteomes" id="UP000789390">
    <property type="component" value="Unassembled WGS sequence"/>
</dbReference>
<proteinExistence type="predicted"/>
<dbReference type="Gene3D" id="2.100.10.20">
    <property type="entry name" value="Vitelline membrane outer layer protein I (VOMI)"/>
    <property type="match status" value="1"/>
</dbReference>
<dbReference type="EMBL" id="CAKKLH010000277">
    <property type="protein sequence ID" value="CAH0107559.1"/>
    <property type="molecule type" value="Genomic_DNA"/>
</dbReference>
<dbReference type="SUPFAM" id="SSF51092">
    <property type="entry name" value="Vitelline membrane outer protein-I (VMO-I)"/>
    <property type="match status" value="1"/>
</dbReference>
<reference evidence="3" key="1">
    <citation type="submission" date="2021-11" db="EMBL/GenBank/DDBJ databases">
        <authorList>
            <person name="Schell T."/>
        </authorList>
    </citation>
    <scope>NUCLEOTIDE SEQUENCE</scope>
    <source>
        <strain evidence="3">M5</strain>
    </source>
</reference>
<evidence type="ECO:0000256" key="2">
    <source>
        <dbReference type="SAM" id="SignalP"/>
    </source>
</evidence>
<evidence type="ECO:0000256" key="1">
    <source>
        <dbReference type="SAM" id="MobiDB-lite"/>
    </source>
</evidence>
<dbReference type="InterPro" id="IPR005515">
    <property type="entry name" value="VOMI"/>
</dbReference>
<dbReference type="AlphaFoldDB" id="A0A8J2WLQ5"/>
<accession>A0A8J2WLQ5</accession>
<dbReference type="PANTHER" id="PTHR18841:SF0">
    <property type="entry name" value="VITELLINE MEMBRANE OUTER LAYER 1 HOMOLOG A-RELATED"/>
    <property type="match status" value="1"/>
</dbReference>
<feature type="signal peptide" evidence="2">
    <location>
        <begin position="1"/>
        <end position="18"/>
    </location>
</feature>
<dbReference type="OrthoDB" id="6341143at2759"/>
<feature type="chain" id="PRO_5035176752" description="Vitelline membrane outer layer protein 1" evidence="2">
    <location>
        <begin position="19"/>
        <end position="214"/>
    </location>
</feature>
<dbReference type="InterPro" id="IPR036706">
    <property type="entry name" value="VOMI_sf"/>
</dbReference>
<name>A0A8J2WLQ5_9CRUS</name>
<comment type="caution">
    <text evidence="3">The sequence shown here is derived from an EMBL/GenBank/DDBJ whole genome shotgun (WGS) entry which is preliminary data.</text>
</comment>
<organism evidence="3 4">
    <name type="scientific">Daphnia galeata</name>
    <dbReference type="NCBI Taxonomy" id="27404"/>
    <lineage>
        <taxon>Eukaryota</taxon>
        <taxon>Metazoa</taxon>
        <taxon>Ecdysozoa</taxon>
        <taxon>Arthropoda</taxon>
        <taxon>Crustacea</taxon>
        <taxon>Branchiopoda</taxon>
        <taxon>Diplostraca</taxon>
        <taxon>Cladocera</taxon>
        <taxon>Anomopoda</taxon>
        <taxon>Daphniidae</taxon>
        <taxon>Daphnia</taxon>
    </lineage>
</organism>
<protein>
    <recommendedName>
        <fullName evidence="5">Vitelline membrane outer layer protein 1</fullName>
    </recommendedName>
</protein>
<keyword evidence="2" id="KW-0732">Signal</keyword>
<evidence type="ECO:0008006" key="5">
    <source>
        <dbReference type="Google" id="ProtNLM"/>
    </source>
</evidence>
<feature type="region of interest" description="Disordered" evidence="1">
    <location>
        <begin position="29"/>
        <end position="48"/>
    </location>
</feature>
<sequence>MLKLNCFLLLALAIAVNCQIETTTPLWTSSSIIPTTPPPPTSTTRPPRQVITVTNGEKEGQWGPLERCPGGSRAVSYQTQNELATPRFDDTALNTIVLFCNDELVTNFTSTPGFSGDFLAVKTCGFGGYMTSFQLRVSPAGTEADNTAVNDIRFRCSNGDEINGIGNTDGTWGDYSDVCENGICGMETLLQPYAGGIGHYDNTALNDVRFTCCK</sequence>
<dbReference type="PANTHER" id="PTHR18841">
    <property type="entry name" value="VITELLINE MEMBRANE OUTER LAYER PROTEIN I-RELATED"/>
    <property type="match status" value="1"/>
</dbReference>
<keyword evidence="4" id="KW-1185">Reference proteome</keyword>
<dbReference type="Pfam" id="PF03762">
    <property type="entry name" value="VOMI"/>
    <property type="match status" value="1"/>
</dbReference>
<gene>
    <name evidence="3" type="ORF">DGAL_LOCUS10879</name>
</gene>
<evidence type="ECO:0000313" key="4">
    <source>
        <dbReference type="Proteomes" id="UP000789390"/>
    </source>
</evidence>
<evidence type="ECO:0000313" key="3">
    <source>
        <dbReference type="EMBL" id="CAH0107559.1"/>
    </source>
</evidence>